<proteinExistence type="predicted"/>
<dbReference type="AlphaFoldDB" id="A0AAV7LL69"/>
<reference evidence="2" key="1">
    <citation type="journal article" date="2022" name="bioRxiv">
        <title>Sequencing and chromosome-scale assembly of the giantPleurodeles waltlgenome.</title>
        <authorList>
            <person name="Brown T."/>
            <person name="Elewa A."/>
            <person name="Iarovenko S."/>
            <person name="Subramanian E."/>
            <person name="Araus A.J."/>
            <person name="Petzold A."/>
            <person name="Susuki M."/>
            <person name="Suzuki K.-i.T."/>
            <person name="Hayashi T."/>
            <person name="Toyoda A."/>
            <person name="Oliveira C."/>
            <person name="Osipova E."/>
            <person name="Leigh N.D."/>
            <person name="Simon A."/>
            <person name="Yun M.H."/>
        </authorList>
    </citation>
    <scope>NUCLEOTIDE SEQUENCE</scope>
    <source>
        <strain evidence="2">20211129_DDA</strain>
        <tissue evidence="2">Liver</tissue>
    </source>
</reference>
<gene>
    <name evidence="2" type="ORF">NDU88_005452</name>
</gene>
<dbReference type="EMBL" id="JANPWB010000015">
    <property type="protein sequence ID" value="KAJ1092341.1"/>
    <property type="molecule type" value="Genomic_DNA"/>
</dbReference>
<protein>
    <submittedName>
        <fullName evidence="2">Uncharacterized protein</fullName>
    </submittedName>
</protein>
<evidence type="ECO:0000313" key="2">
    <source>
        <dbReference type="EMBL" id="KAJ1092341.1"/>
    </source>
</evidence>
<feature type="region of interest" description="Disordered" evidence="1">
    <location>
        <begin position="1"/>
        <end position="24"/>
    </location>
</feature>
<accession>A0AAV7LL69</accession>
<evidence type="ECO:0000256" key="1">
    <source>
        <dbReference type="SAM" id="MobiDB-lite"/>
    </source>
</evidence>
<dbReference type="Proteomes" id="UP001066276">
    <property type="component" value="Chromosome 11"/>
</dbReference>
<name>A0AAV7LL69_PLEWA</name>
<organism evidence="2 3">
    <name type="scientific">Pleurodeles waltl</name>
    <name type="common">Iberian ribbed newt</name>
    <dbReference type="NCBI Taxonomy" id="8319"/>
    <lineage>
        <taxon>Eukaryota</taxon>
        <taxon>Metazoa</taxon>
        <taxon>Chordata</taxon>
        <taxon>Craniata</taxon>
        <taxon>Vertebrata</taxon>
        <taxon>Euteleostomi</taxon>
        <taxon>Amphibia</taxon>
        <taxon>Batrachia</taxon>
        <taxon>Caudata</taxon>
        <taxon>Salamandroidea</taxon>
        <taxon>Salamandridae</taxon>
        <taxon>Pleurodelinae</taxon>
        <taxon>Pleurodeles</taxon>
    </lineage>
</organism>
<keyword evidence="3" id="KW-1185">Reference proteome</keyword>
<sequence length="128" mass="14214">MPGAGKESAAGFRELARPRSAPQPRAAAWLGLVVACPKESRWSLMEDWPLAAEQQGSILRRADAEVGDWPRDKTDPLLHRGKHALHLGITQVKRTPGRSGDAQWRTVLPNLYPCRLRLVMETWQVAGS</sequence>
<comment type="caution">
    <text evidence="2">The sequence shown here is derived from an EMBL/GenBank/DDBJ whole genome shotgun (WGS) entry which is preliminary data.</text>
</comment>
<evidence type="ECO:0000313" key="3">
    <source>
        <dbReference type="Proteomes" id="UP001066276"/>
    </source>
</evidence>